<accession>A0AAW2XX92</accession>
<comment type="caution">
    <text evidence="2">The sequence shown here is derived from an EMBL/GenBank/DDBJ whole genome shotgun (WGS) entry which is preliminary data.</text>
</comment>
<reference evidence="2" key="1">
    <citation type="submission" date="2020-06" db="EMBL/GenBank/DDBJ databases">
        <authorList>
            <person name="Li T."/>
            <person name="Hu X."/>
            <person name="Zhang T."/>
            <person name="Song X."/>
            <person name="Zhang H."/>
            <person name="Dai N."/>
            <person name="Sheng W."/>
            <person name="Hou X."/>
            <person name="Wei L."/>
        </authorList>
    </citation>
    <scope>NUCLEOTIDE SEQUENCE</scope>
    <source>
        <strain evidence="2">KEN1</strain>
        <tissue evidence="2">Leaf</tissue>
    </source>
</reference>
<proteinExistence type="predicted"/>
<protein>
    <recommendedName>
        <fullName evidence="1">Reverse transcriptase domain-containing protein</fullName>
    </recommendedName>
</protein>
<dbReference type="PANTHER" id="PTHR46890:SF48">
    <property type="entry name" value="RNA-DIRECTED DNA POLYMERASE"/>
    <property type="match status" value="1"/>
</dbReference>
<evidence type="ECO:0000313" key="2">
    <source>
        <dbReference type="EMBL" id="KAL0458632.1"/>
    </source>
</evidence>
<name>A0AAW2XX92_9LAMI</name>
<dbReference type="InterPro" id="IPR000477">
    <property type="entry name" value="RT_dom"/>
</dbReference>
<sequence>MLFRFDNYLASSPNFIPVVHSIWRNQVVGTSMYSVTRKLKALKPLFRQQHKKKGDLSQNVKQAKDFLDIAENLLNIDRHNTLLLRLEHCCRLVYLKAVKLEHDIPITNSNEVVAEFIAFYEQLLGGTRSSRTLDLTQYRPWATRILSHEDGVRLTHPVSIEEIKLAFFDIAEDKSPGPDGYTAVFSKAVWPIVGGEITRAIMDFFSHGRLFKQELFTGYNQQHLPKCCALKVDLRKAYDTVEWDFLFETMRLFGFPDVFIQWVKECVTTPTFSVCINGSAHGLLKALLIGNTSACEILGFLGIRWLALTGHQGDGWVNTLLMLVTGAYWLHNLPRAARMKSPTIPGH</sequence>
<dbReference type="Pfam" id="PF00078">
    <property type="entry name" value="RVT_1"/>
    <property type="match status" value="1"/>
</dbReference>
<dbReference type="EMBL" id="JACGWN010000002">
    <property type="protein sequence ID" value="KAL0458632.1"/>
    <property type="molecule type" value="Genomic_DNA"/>
</dbReference>
<gene>
    <name evidence="2" type="ORF">Slati_0490400</name>
</gene>
<dbReference type="AlphaFoldDB" id="A0AAW2XX92"/>
<reference evidence="2" key="2">
    <citation type="journal article" date="2024" name="Plant">
        <title>Genomic evolution and insights into agronomic trait innovations of Sesamum species.</title>
        <authorList>
            <person name="Miao H."/>
            <person name="Wang L."/>
            <person name="Qu L."/>
            <person name="Liu H."/>
            <person name="Sun Y."/>
            <person name="Le M."/>
            <person name="Wang Q."/>
            <person name="Wei S."/>
            <person name="Zheng Y."/>
            <person name="Lin W."/>
            <person name="Duan Y."/>
            <person name="Cao H."/>
            <person name="Xiong S."/>
            <person name="Wang X."/>
            <person name="Wei L."/>
            <person name="Li C."/>
            <person name="Ma Q."/>
            <person name="Ju M."/>
            <person name="Zhao R."/>
            <person name="Li G."/>
            <person name="Mu C."/>
            <person name="Tian Q."/>
            <person name="Mei H."/>
            <person name="Zhang T."/>
            <person name="Gao T."/>
            <person name="Zhang H."/>
        </authorList>
    </citation>
    <scope>NUCLEOTIDE SEQUENCE</scope>
    <source>
        <strain evidence="2">KEN1</strain>
    </source>
</reference>
<dbReference type="PANTHER" id="PTHR46890">
    <property type="entry name" value="NON-LTR RETROLELEMENT REVERSE TRANSCRIPTASE-LIKE PROTEIN-RELATED"/>
    <property type="match status" value="1"/>
</dbReference>
<evidence type="ECO:0000259" key="1">
    <source>
        <dbReference type="Pfam" id="PF00078"/>
    </source>
</evidence>
<feature type="domain" description="Reverse transcriptase" evidence="1">
    <location>
        <begin position="211"/>
        <end position="274"/>
    </location>
</feature>
<organism evidence="2">
    <name type="scientific">Sesamum latifolium</name>
    <dbReference type="NCBI Taxonomy" id="2727402"/>
    <lineage>
        <taxon>Eukaryota</taxon>
        <taxon>Viridiplantae</taxon>
        <taxon>Streptophyta</taxon>
        <taxon>Embryophyta</taxon>
        <taxon>Tracheophyta</taxon>
        <taxon>Spermatophyta</taxon>
        <taxon>Magnoliopsida</taxon>
        <taxon>eudicotyledons</taxon>
        <taxon>Gunneridae</taxon>
        <taxon>Pentapetalae</taxon>
        <taxon>asterids</taxon>
        <taxon>lamiids</taxon>
        <taxon>Lamiales</taxon>
        <taxon>Pedaliaceae</taxon>
        <taxon>Sesamum</taxon>
    </lineage>
</organism>
<dbReference type="InterPro" id="IPR052343">
    <property type="entry name" value="Retrotransposon-Effector_Assoc"/>
</dbReference>